<dbReference type="InterPro" id="IPR004265">
    <property type="entry name" value="Dirigent"/>
</dbReference>
<dbReference type="SMR" id="A0A8I6YS52"/>
<dbReference type="AlphaFoldDB" id="A0A8I6YS52"/>
<keyword evidence="4" id="KW-0052">Apoplast</keyword>
<evidence type="ECO:0000256" key="4">
    <source>
        <dbReference type="RuleBase" id="RU363099"/>
    </source>
</evidence>
<keyword evidence="3 4" id="KW-0964">Secreted</keyword>
<comment type="similarity">
    <text evidence="1 4">Belongs to the plant dirigent protein family.</text>
</comment>
<comment type="function">
    <text evidence="4">Dirigent proteins impart stereoselectivity on the phenoxy radical-coupling reaction, yielding optically active lignans from two molecules of coniferyl alcohol in the biosynthesis of lignans, flavonolignans, and alkaloids and thus plays a central role in plant secondary metabolism.</text>
</comment>
<evidence type="ECO:0000313" key="6">
    <source>
        <dbReference type="Proteomes" id="UP000011116"/>
    </source>
</evidence>
<evidence type="ECO:0000256" key="2">
    <source>
        <dbReference type="ARBA" id="ARBA00011738"/>
    </source>
</evidence>
<reference evidence="5" key="2">
    <citation type="submission" date="2020-10" db="EMBL/GenBank/DDBJ databases">
        <authorList>
            <person name="Scholz U."/>
            <person name="Mascher M."/>
            <person name="Fiebig A."/>
        </authorList>
    </citation>
    <scope>NUCLEOTIDE SEQUENCE [LARGE SCALE GENOMIC DNA]</scope>
    <source>
        <strain evidence="5">cv. Morex</strain>
    </source>
</reference>
<comment type="subcellular location">
    <subcellularLocation>
        <location evidence="4">Secreted</location>
        <location evidence="4">Extracellular space</location>
        <location evidence="4">Apoplast</location>
    </subcellularLocation>
</comment>
<evidence type="ECO:0000313" key="5">
    <source>
        <dbReference type="EnsemblPlants" id="HORVU.MOREX.r3.7HG0654500.1.CDS1"/>
    </source>
</evidence>
<protein>
    <recommendedName>
        <fullName evidence="4">Dirigent protein</fullName>
    </recommendedName>
</protein>
<dbReference type="Gene3D" id="2.40.480.10">
    <property type="entry name" value="Allene oxide cyclase-like"/>
    <property type="match status" value="1"/>
</dbReference>
<sequence>MQTNQTPQQHYQQWASNQSLTLLVCVHIQYTRCRCRLIRRLHHTDTHTHTRVMNSPVMAPGRLGSALLALLVVVLAARPAAVSGASAHLHFYMHDVLTGPAPTAVQVLDGPRGHFGDTIVIDDALTETSSAASAGVGRAQGRYVWASKGNPELLVTMDVVLTSGPYAGSSVTVVGRDDIGAAVRELSVVGGTGQFRMATGYVLWKTVRLDHPNAVLELDVFVNP</sequence>
<dbReference type="PANTHER" id="PTHR21495">
    <property type="entry name" value="NUCLEOPORIN-RELATED"/>
    <property type="match status" value="1"/>
</dbReference>
<dbReference type="InterPro" id="IPR044859">
    <property type="entry name" value="Allene_oxi_cyc_Dirigent"/>
</dbReference>
<evidence type="ECO:0000256" key="1">
    <source>
        <dbReference type="ARBA" id="ARBA00010746"/>
    </source>
</evidence>
<proteinExistence type="inferred from homology"/>
<dbReference type="Pfam" id="PF03018">
    <property type="entry name" value="Dirigent"/>
    <property type="match status" value="1"/>
</dbReference>
<dbReference type="GO" id="GO:0009699">
    <property type="term" value="P:phenylpropanoid biosynthetic process"/>
    <property type="evidence" value="ECO:0007669"/>
    <property type="project" value="UniProtKB-ARBA"/>
</dbReference>
<dbReference type="EnsemblPlants" id="HORVU.MOREX.r3.7HG0654500.1">
    <property type="protein sequence ID" value="HORVU.MOREX.r3.7HG0654500.1.CDS1"/>
    <property type="gene ID" value="HORVU.MOREX.r3.7HG0654500"/>
</dbReference>
<reference evidence="5" key="3">
    <citation type="submission" date="2022-01" db="UniProtKB">
        <authorList>
            <consortium name="EnsemblPlants"/>
        </authorList>
    </citation>
    <scope>IDENTIFICATION</scope>
    <source>
        <strain evidence="5">subsp. vulgare</strain>
    </source>
</reference>
<organism evidence="5 6">
    <name type="scientific">Hordeum vulgare subsp. vulgare</name>
    <name type="common">Domesticated barley</name>
    <dbReference type="NCBI Taxonomy" id="112509"/>
    <lineage>
        <taxon>Eukaryota</taxon>
        <taxon>Viridiplantae</taxon>
        <taxon>Streptophyta</taxon>
        <taxon>Embryophyta</taxon>
        <taxon>Tracheophyta</taxon>
        <taxon>Spermatophyta</taxon>
        <taxon>Magnoliopsida</taxon>
        <taxon>Liliopsida</taxon>
        <taxon>Poales</taxon>
        <taxon>Poaceae</taxon>
        <taxon>BOP clade</taxon>
        <taxon>Pooideae</taxon>
        <taxon>Triticodae</taxon>
        <taxon>Triticeae</taxon>
        <taxon>Hordeinae</taxon>
        <taxon>Hordeum</taxon>
    </lineage>
</organism>
<dbReference type="Gramene" id="HORVU.MOREX.r3.7HG0654500.1">
    <property type="protein sequence ID" value="HORVU.MOREX.r3.7HG0654500.1.CDS1"/>
    <property type="gene ID" value="HORVU.MOREX.r3.7HG0654500"/>
</dbReference>
<accession>A0A8I6YS52</accession>
<reference evidence="6" key="1">
    <citation type="journal article" date="2012" name="Nature">
        <title>A physical, genetic and functional sequence assembly of the barley genome.</title>
        <authorList>
            <consortium name="The International Barley Genome Sequencing Consortium"/>
            <person name="Mayer K.F."/>
            <person name="Waugh R."/>
            <person name="Brown J.W."/>
            <person name="Schulman A."/>
            <person name="Langridge P."/>
            <person name="Platzer M."/>
            <person name="Fincher G.B."/>
            <person name="Muehlbauer G.J."/>
            <person name="Sato K."/>
            <person name="Close T.J."/>
            <person name="Wise R.P."/>
            <person name="Stein N."/>
        </authorList>
    </citation>
    <scope>NUCLEOTIDE SEQUENCE [LARGE SCALE GENOMIC DNA]</scope>
    <source>
        <strain evidence="6">cv. Morex</strain>
    </source>
</reference>
<dbReference type="Proteomes" id="UP000011116">
    <property type="component" value="Chromosome 7H"/>
</dbReference>
<evidence type="ECO:0000256" key="3">
    <source>
        <dbReference type="ARBA" id="ARBA00022525"/>
    </source>
</evidence>
<name>A0A8I6YS52_HORVV</name>
<dbReference type="GO" id="GO:0048046">
    <property type="term" value="C:apoplast"/>
    <property type="evidence" value="ECO:0007669"/>
    <property type="project" value="UniProtKB-SubCell"/>
</dbReference>
<keyword evidence="6" id="KW-1185">Reference proteome</keyword>
<comment type="subunit">
    <text evidence="2 4">Homodimer.</text>
</comment>